<evidence type="ECO:0000313" key="2">
    <source>
        <dbReference type="EMBL" id="PZT52198.1"/>
    </source>
</evidence>
<evidence type="ECO:0000313" key="3">
    <source>
        <dbReference type="Proteomes" id="UP000249204"/>
    </source>
</evidence>
<dbReference type="SUPFAM" id="SSF53067">
    <property type="entry name" value="Actin-like ATPase domain"/>
    <property type="match status" value="1"/>
</dbReference>
<dbReference type="RefSeq" id="WP_111273551.1">
    <property type="nucleotide sequence ID" value="NZ_QKWW01000120.1"/>
</dbReference>
<dbReference type="AlphaFoldDB" id="A0A2W6NB80"/>
<feature type="domain" description="Actin-like protein N-terminal" evidence="1">
    <location>
        <begin position="13"/>
        <end position="158"/>
    </location>
</feature>
<dbReference type="Gene3D" id="3.30.420.40">
    <property type="match status" value="1"/>
</dbReference>
<dbReference type="InterPro" id="IPR043129">
    <property type="entry name" value="ATPase_NBD"/>
</dbReference>
<gene>
    <name evidence="2" type="ORF">DN757_28570</name>
</gene>
<dbReference type="Pfam" id="PF17989">
    <property type="entry name" value="ALP_N"/>
    <property type="match status" value="1"/>
</dbReference>
<accession>A0A2W6NB80</accession>
<evidence type="ECO:0000259" key="1">
    <source>
        <dbReference type="Pfam" id="PF17989"/>
    </source>
</evidence>
<name>A0A2W6NB80_9BACL</name>
<comment type="caution">
    <text evidence="2">The sequence shown here is derived from an EMBL/GenBank/DDBJ whole genome shotgun (WGS) entry which is preliminary data.</text>
</comment>
<reference evidence="2 3" key="1">
    <citation type="submission" date="2018-06" db="EMBL/GenBank/DDBJ databases">
        <title>Isolation of heavy metals resistant Paenibacillus silvae NC2 from Gold-Copper mine in ZiJin, China.</title>
        <authorList>
            <person name="Xu J."/>
            <person name="Mazhar H.S."/>
            <person name="Rensing C."/>
        </authorList>
    </citation>
    <scope>NUCLEOTIDE SEQUENCE [LARGE SCALE GENOMIC DNA]</scope>
    <source>
        <strain evidence="2 3">NC2</strain>
    </source>
</reference>
<organism evidence="2 3">
    <name type="scientific">Paenibacillus silvae</name>
    <dbReference type="NCBI Taxonomy" id="1325358"/>
    <lineage>
        <taxon>Bacteria</taxon>
        <taxon>Bacillati</taxon>
        <taxon>Bacillota</taxon>
        <taxon>Bacilli</taxon>
        <taxon>Bacillales</taxon>
        <taxon>Paenibacillaceae</taxon>
        <taxon>Paenibacillus</taxon>
    </lineage>
</organism>
<dbReference type="Proteomes" id="UP000249204">
    <property type="component" value="Unassembled WGS sequence"/>
</dbReference>
<dbReference type="CDD" id="cd24025">
    <property type="entry name" value="ASKHA_NBD_ParM_pCBH-like"/>
    <property type="match status" value="1"/>
</dbReference>
<dbReference type="InterPro" id="IPR040607">
    <property type="entry name" value="ALP_N"/>
</dbReference>
<protein>
    <recommendedName>
        <fullName evidence="1">Actin-like protein N-terminal domain-containing protein</fullName>
    </recommendedName>
</protein>
<sequence>MSSILVEDISVFDLGFSWAKGKRNNKVFVQPSIAGESQPLFENNIKPNDFFYEDTMFVGDLALRQSEIKYFTLNKQKTEAMTSEVILKTGLGYLNGSKKFNLITGLPILFYFKQISEMEDMITRLADSDPYEIKKGRGNPNKVKLNIDKYKVVPQGYGIAMNHLLNSSGKIQNKSDAKKKILVVDLGFYTLNLLGLDGLEIMKESTSLFLGVERAYKLLRRYLQDLVGTAPAIYELDKHVLRGTYEGHNIQHLVTRAFKALAMQIQNEIEGLNINFDMYMIGGGAARYIFEYLRLNNKSLYGQLDQIEGNEKVGVRLWGSNMLLRA</sequence>
<proteinExistence type="predicted"/>
<dbReference type="EMBL" id="QKWW01000120">
    <property type="protein sequence ID" value="PZT52198.1"/>
    <property type="molecule type" value="Genomic_DNA"/>
</dbReference>